<keyword evidence="9" id="KW-0442">Lipid degradation</keyword>
<reference evidence="17" key="1">
    <citation type="submission" date="2019-03" db="EMBL/GenBank/DDBJ databases">
        <title>Long read genome sequence of the mycoparasitic Pythium oligandrum ATCC 38472 isolated from sugarbeet rhizosphere.</title>
        <authorList>
            <person name="Gaulin E."/>
        </authorList>
    </citation>
    <scope>NUCLEOTIDE SEQUENCE</scope>
    <source>
        <strain evidence="17">ATCC 38472_TT</strain>
    </source>
</reference>
<evidence type="ECO:0000256" key="14">
    <source>
        <dbReference type="ARBA" id="ARBA00026104"/>
    </source>
</evidence>
<comment type="catalytic activity">
    <reaction evidence="13">
        <text>a 1,2-diacyl-sn-glycerol + H2O = a 2-acylglycerol + a fatty acid + H(+)</text>
        <dbReference type="Rhea" id="RHEA:33275"/>
        <dbReference type="ChEBI" id="CHEBI:15377"/>
        <dbReference type="ChEBI" id="CHEBI:15378"/>
        <dbReference type="ChEBI" id="CHEBI:17389"/>
        <dbReference type="ChEBI" id="CHEBI:17815"/>
        <dbReference type="ChEBI" id="CHEBI:28868"/>
        <dbReference type="EC" id="3.1.1.116"/>
    </reaction>
    <physiologicalReaction direction="left-to-right" evidence="13">
        <dbReference type="Rhea" id="RHEA:33276"/>
    </physiologicalReaction>
</comment>
<keyword evidence="12 15" id="KW-0472">Membrane</keyword>
<dbReference type="EMBL" id="SPLM01000147">
    <property type="protein sequence ID" value="TMW55618.1"/>
    <property type="molecule type" value="Genomic_DNA"/>
</dbReference>
<dbReference type="AlphaFoldDB" id="A0A8K1FE85"/>
<evidence type="ECO:0000313" key="18">
    <source>
        <dbReference type="Proteomes" id="UP000794436"/>
    </source>
</evidence>
<feature type="domain" description="Fungal lipase-type" evidence="16">
    <location>
        <begin position="360"/>
        <end position="507"/>
    </location>
</feature>
<evidence type="ECO:0000313" key="17">
    <source>
        <dbReference type="EMBL" id="TMW55618.1"/>
    </source>
</evidence>
<keyword evidence="18" id="KW-1185">Reference proteome</keyword>
<dbReference type="Gene3D" id="3.40.50.1820">
    <property type="entry name" value="alpha/beta hydrolase"/>
    <property type="match status" value="1"/>
</dbReference>
<comment type="cofactor">
    <cofactor evidence="1">
        <name>Ca(2+)</name>
        <dbReference type="ChEBI" id="CHEBI:29108"/>
    </cofactor>
</comment>
<dbReference type="GO" id="GO:0016298">
    <property type="term" value="F:lipase activity"/>
    <property type="evidence" value="ECO:0007669"/>
    <property type="project" value="TreeGrafter"/>
</dbReference>
<accession>A0A8K1FE85</accession>
<name>A0A8K1FE85_PYTOL</name>
<evidence type="ECO:0000256" key="9">
    <source>
        <dbReference type="ARBA" id="ARBA00022963"/>
    </source>
</evidence>
<evidence type="ECO:0000256" key="15">
    <source>
        <dbReference type="SAM" id="Phobius"/>
    </source>
</evidence>
<evidence type="ECO:0000256" key="11">
    <source>
        <dbReference type="ARBA" id="ARBA00023098"/>
    </source>
</evidence>
<evidence type="ECO:0000256" key="2">
    <source>
        <dbReference type="ARBA" id="ARBA00004651"/>
    </source>
</evidence>
<organism evidence="17 18">
    <name type="scientific">Pythium oligandrum</name>
    <name type="common">Mycoparasitic fungus</name>
    <dbReference type="NCBI Taxonomy" id="41045"/>
    <lineage>
        <taxon>Eukaryota</taxon>
        <taxon>Sar</taxon>
        <taxon>Stramenopiles</taxon>
        <taxon>Oomycota</taxon>
        <taxon>Peronosporomycetes</taxon>
        <taxon>Pythiales</taxon>
        <taxon>Pythiaceae</taxon>
        <taxon>Pythium</taxon>
    </lineage>
</organism>
<keyword evidence="4" id="KW-0597">Phosphoprotein</keyword>
<evidence type="ECO:0000259" key="16">
    <source>
        <dbReference type="Pfam" id="PF01764"/>
    </source>
</evidence>
<dbReference type="GO" id="GO:0016042">
    <property type="term" value="P:lipid catabolic process"/>
    <property type="evidence" value="ECO:0007669"/>
    <property type="project" value="UniProtKB-KW"/>
</dbReference>
<evidence type="ECO:0000256" key="5">
    <source>
        <dbReference type="ARBA" id="ARBA00022692"/>
    </source>
</evidence>
<feature type="transmembrane region" description="Helical" evidence="15">
    <location>
        <begin position="269"/>
        <end position="288"/>
    </location>
</feature>
<evidence type="ECO:0000256" key="3">
    <source>
        <dbReference type="ARBA" id="ARBA00022475"/>
    </source>
</evidence>
<dbReference type="SUPFAM" id="SSF53474">
    <property type="entry name" value="alpha/beta-Hydrolases"/>
    <property type="match status" value="1"/>
</dbReference>
<dbReference type="InterPro" id="IPR029058">
    <property type="entry name" value="AB_hydrolase_fold"/>
</dbReference>
<dbReference type="GO" id="GO:0005886">
    <property type="term" value="C:plasma membrane"/>
    <property type="evidence" value="ECO:0007669"/>
    <property type="project" value="UniProtKB-SubCell"/>
</dbReference>
<dbReference type="Proteomes" id="UP000794436">
    <property type="component" value="Unassembled WGS sequence"/>
</dbReference>
<evidence type="ECO:0000256" key="6">
    <source>
        <dbReference type="ARBA" id="ARBA00022723"/>
    </source>
</evidence>
<keyword evidence="3" id="KW-1003">Cell membrane</keyword>
<proteinExistence type="predicted"/>
<evidence type="ECO:0000256" key="10">
    <source>
        <dbReference type="ARBA" id="ARBA00022989"/>
    </source>
</evidence>
<dbReference type="GO" id="GO:0046872">
    <property type="term" value="F:metal ion binding"/>
    <property type="evidence" value="ECO:0007669"/>
    <property type="project" value="UniProtKB-KW"/>
</dbReference>
<comment type="subcellular location">
    <subcellularLocation>
        <location evidence="2">Cell membrane</location>
        <topology evidence="2">Multi-pass membrane protein</topology>
    </subcellularLocation>
</comment>
<dbReference type="InterPro" id="IPR052214">
    <property type="entry name" value="DAG_Lipase-Related"/>
</dbReference>
<evidence type="ECO:0000256" key="12">
    <source>
        <dbReference type="ARBA" id="ARBA00023136"/>
    </source>
</evidence>
<dbReference type="Pfam" id="PF01764">
    <property type="entry name" value="Lipase_3"/>
    <property type="match status" value="1"/>
</dbReference>
<keyword evidence="7" id="KW-0378">Hydrolase</keyword>
<dbReference type="InterPro" id="IPR002921">
    <property type="entry name" value="Fungal_lipase-type"/>
</dbReference>
<protein>
    <recommendedName>
        <fullName evidence="14">sn-1-specific diacylglycerol lipase</fullName>
        <ecNumber evidence="14">3.1.1.116</ecNumber>
    </recommendedName>
</protein>
<evidence type="ECO:0000256" key="4">
    <source>
        <dbReference type="ARBA" id="ARBA00022553"/>
    </source>
</evidence>
<keyword evidence="10 15" id="KW-1133">Transmembrane helix</keyword>
<dbReference type="PANTHER" id="PTHR45792:SF8">
    <property type="entry name" value="DIACYLGLYCEROL LIPASE-ALPHA"/>
    <property type="match status" value="1"/>
</dbReference>
<gene>
    <name evidence="17" type="ORF">Poli38472_010500</name>
</gene>
<dbReference type="OrthoDB" id="438440at2759"/>
<keyword evidence="8" id="KW-0106">Calcium</keyword>
<dbReference type="PANTHER" id="PTHR45792">
    <property type="entry name" value="DIACYLGLYCEROL LIPASE HOMOLOG-RELATED"/>
    <property type="match status" value="1"/>
</dbReference>
<feature type="transmembrane region" description="Helical" evidence="15">
    <location>
        <begin position="15"/>
        <end position="37"/>
    </location>
</feature>
<keyword evidence="5 15" id="KW-0812">Transmembrane</keyword>
<evidence type="ECO:0000256" key="8">
    <source>
        <dbReference type="ARBA" id="ARBA00022837"/>
    </source>
</evidence>
<sequence length="722" mass="81919">MGIGINRVVLNPRAYLTPFFLLLLIHHLPLFLAYGLIDRPTGQHECKRVNDLFHWLDVAFGVHLAMAVLLVFSLAVTLCSSVYRVRKPESWVILFLFLLYVFNLVWTIYGEGAFPADTSGCLNDSEDLQDAADEVSNVQHFDFIVTVIVVATSTCSSYLCGVHTSADIIEAEKRWQRRCTWMFHACTCKSMQHDNDENIFESLGRILGKFFVVRYNDKHYEGLQFHDLMFCLGLVSKGQKEERKENREAEIAAIKHFPKDVEEARLRDLAFYGRLAIGIYGWPVFVWYSPMSVLNAFAFRSKKMAEQVIDHDNMLNGNRSSFINYTGIQQEDLLYLNCYNFVFSAPYSIVKDSKRRELIISVRGSLSFYDFMTDGLAEIVNMDPNELPDDVPDRQATSTHYGMLRTARSLFTDLQEGSRKKIFWDFALDNCVHGDPETNWKIVICGHSMGAGVGAILTVLLKRVFPTTQAYLYAPPMMFDPVTAAWSKSFMTTMVYGDDIVPRLSLKNVTRLRDEMSKDFNAVAAEKLFTVKYGKRKVDPKVLPPSTPTVATLEVLEEPLEATDITAATVSPSSEQPENGPPRLTGLLDMDFLKTGLPDDSIDVDVPGEIIHIITVNKARVCGCTVMLGGQELTYTLRDASYFRRIWVTPRAVQDHMVHHYDRDIRHLITNCLDFHLPEDQKIVEVNPEDELSDNDSEAAYEAYATSLSPNTVREVRADEVV</sequence>
<feature type="transmembrane region" description="Helical" evidence="15">
    <location>
        <begin position="91"/>
        <end position="109"/>
    </location>
</feature>
<dbReference type="CDD" id="cd00519">
    <property type="entry name" value="Lipase_3"/>
    <property type="match status" value="1"/>
</dbReference>
<evidence type="ECO:0000256" key="1">
    <source>
        <dbReference type="ARBA" id="ARBA00001913"/>
    </source>
</evidence>
<feature type="transmembrane region" description="Helical" evidence="15">
    <location>
        <begin position="58"/>
        <end position="85"/>
    </location>
</feature>
<evidence type="ECO:0000256" key="7">
    <source>
        <dbReference type="ARBA" id="ARBA00022801"/>
    </source>
</evidence>
<dbReference type="EC" id="3.1.1.116" evidence="14"/>
<keyword evidence="6" id="KW-0479">Metal-binding</keyword>
<evidence type="ECO:0000256" key="13">
    <source>
        <dbReference type="ARBA" id="ARBA00024531"/>
    </source>
</evidence>
<keyword evidence="11" id="KW-0443">Lipid metabolism</keyword>
<comment type="caution">
    <text evidence="17">The sequence shown here is derived from an EMBL/GenBank/DDBJ whole genome shotgun (WGS) entry which is preliminary data.</text>
</comment>